<name>A0ABP8PST7_9MICO</name>
<dbReference type="Pfam" id="PF22725">
    <property type="entry name" value="GFO_IDH_MocA_C3"/>
    <property type="match status" value="1"/>
</dbReference>
<gene>
    <name evidence="6" type="ORF">GCM10023171_35440</name>
</gene>
<keyword evidence="2" id="KW-0560">Oxidoreductase</keyword>
<evidence type="ECO:0000259" key="4">
    <source>
        <dbReference type="Pfam" id="PF01408"/>
    </source>
</evidence>
<dbReference type="Proteomes" id="UP001500731">
    <property type="component" value="Unassembled WGS sequence"/>
</dbReference>
<accession>A0ABP8PST7</accession>
<evidence type="ECO:0000313" key="7">
    <source>
        <dbReference type="Proteomes" id="UP001500731"/>
    </source>
</evidence>
<comment type="similarity">
    <text evidence="1">Belongs to the Gfo/Idh/MocA family.</text>
</comment>
<dbReference type="SUPFAM" id="SSF55347">
    <property type="entry name" value="Glyceraldehyde-3-phosphate dehydrogenase-like, C-terminal domain"/>
    <property type="match status" value="1"/>
</dbReference>
<dbReference type="InterPro" id="IPR050984">
    <property type="entry name" value="Gfo/Idh/MocA_domain"/>
</dbReference>
<comment type="caution">
    <text evidence="6">The sequence shown here is derived from an EMBL/GenBank/DDBJ whole genome shotgun (WGS) entry which is preliminary data.</text>
</comment>
<sequence length="308" mass="33664">MALLKPAQRIGIPVVSVAARDVEVARRYAAKHRIPRIHDSYQDLLDDPEIDAVYIPLPASLHAQWTIAAIAAGKHVLCEKPFTANAAQAEQVASVAARSDRVVMEAYHSGHHPLVQRLRDLLASEIVGEVIAARATFAVAIPPRKDIRWNPSLGGGALLDVGYYPVRMLRDLFGEPTVLSAQATERDGVDGAVTARLQFANGVLGYVECSMWPPRFAMPSLTIAGTLGTLRVRMPYHPQTSGRITFTSDDDRWAEKPDSTSTYLAQLRAFRESVLSRSPIRTDAPAAVRQMTTIDAIYQAAGMTPRCT</sequence>
<proteinExistence type="inferred from homology"/>
<dbReference type="InterPro" id="IPR000683">
    <property type="entry name" value="Gfo/Idh/MocA-like_OxRdtase_N"/>
</dbReference>
<evidence type="ECO:0000256" key="3">
    <source>
        <dbReference type="ARBA" id="ARBA00023027"/>
    </source>
</evidence>
<evidence type="ECO:0000256" key="1">
    <source>
        <dbReference type="ARBA" id="ARBA00010928"/>
    </source>
</evidence>
<evidence type="ECO:0000313" key="6">
    <source>
        <dbReference type="EMBL" id="GAA4491512.1"/>
    </source>
</evidence>
<dbReference type="SUPFAM" id="SSF51735">
    <property type="entry name" value="NAD(P)-binding Rossmann-fold domains"/>
    <property type="match status" value="1"/>
</dbReference>
<dbReference type="PANTHER" id="PTHR22604:SF105">
    <property type="entry name" value="TRANS-1,2-DIHYDROBENZENE-1,2-DIOL DEHYDROGENASE"/>
    <property type="match status" value="1"/>
</dbReference>
<dbReference type="PANTHER" id="PTHR22604">
    <property type="entry name" value="OXIDOREDUCTASES"/>
    <property type="match status" value="1"/>
</dbReference>
<organism evidence="6 7">
    <name type="scientific">Microbacterium panaciterrae</name>
    <dbReference type="NCBI Taxonomy" id="985759"/>
    <lineage>
        <taxon>Bacteria</taxon>
        <taxon>Bacillati</taxon>
        <taxon>Actinomycetota</taxon>
        <taxon>Actinomycetes</taxon>
        <taxon>Micrococcales</taxon>
        <taxon>Microbacteriaceae</taxon>
        <taxon>Microbacterium</taxon>
    </lineage>
</organism>
<evidence type="ECO:0000259" key="5">
    <source>
        <dbReference type="Pfam" id="PF22725"/>
    </source>
</evidence>
<feature type="domain" description="GFO/IDH/MocA-like oxidoreductase" evidence="5">
    <location>
        <begin position="115"/>
        <end position="231"/>
    </location>
</feature>
<dbReference type="Gene3D" id="3.30.360.10">
    <property type="entry name" value="Dihydrodipicolinate Reductase, domain 2"/>
    <property type="match status" value="1"/>
</dbReference>
<evidence type="ECO:0000256" key="2">
    <source>
        <dbReference type="ARBA" id="ARBA00023002"/>
    </source>
</evidence>
<feature type="domain" description="Gfo/Idh/MocA-like oxidoreductase N-terminal" evidence="4">
    <location>
        <begin position="14"/>
        <end position="106"/>
    </location>
</feature>
<dbReference type="Pfam" id="PF01408">
    <property type="entry name" value="GFO_IDH_MocA"/>
    <property type="match status" value="1"/>
</dbReference>
<dbReference type="InterPro" id="IPR036291">
    <property type="entry name" value="NAD(P)-bd_dom_sf"/>
</dbReference>
<reference evidence="7" key="1">
    <citation type="journal article" date="2019" name="Int. J. Syst. Evol. Microbiol.">
        <title>The Global Catalogue of Microorganisms (GCM) 10K type strain sequencing project: providing services to taxonomists for standard genome sequencing and annotation.</title>
        <authorList>
            <consortium name="The Broad Institute Genomics Platform"/>
            <consortium name="The Broad Institute Genome Sequencing Center for Infectious Disease"/>
            <person name="Wu L."/>
            <person name="Ma J."/>
        </authorList>
    </citation>
    <scope>NUCLEOTIDE SEQUENCE [LARGE SCALE GENOMIC DNA]</scope>
    <source>
        <strain evidence="7">JCM 17839</strain>
    </source>
</reference>
<dbReference type="EMBL" id="BAABGP010000026">
    <property type="protein sequence ID" value="GAA4491512.1"/>
    <property type="molecule type" value="Genomic_DNA"/>
</dbReference>
<keyword evidence="7" id="KW-1185">Reference proteome</keyword>
<dbReference type="InterPro" id="IPR055170">
    <property type="entry name" value="GFO_IDH_MocA-like_dom"/>
</dbReference>
<protein>
    <submittedName>
        <fullName evidence="6">Gfo/Idh/MocA family oxidoreductase</fullName>
    </submittedName>
</protein>
<dbReference type="Gene3D" id="3.40.50.720">
    <property type="entry name" value="NAD(P)-binding Rossmann-like Domain"/>
    <property type="match status" value="1"/>
</dbReference>
<keyword evidence="3" id="KW-0520">NAD</keyword>